<dbReference type="Gene3D" id="3.40.50.300">
    <property type="entry name" value="P-loop containing nucleotide triphosphate hydrolases"/>
    <property type="match status" value="4"/>
</dbReference>
<dbReference type="NCBIfam" id="NF010487">
    <property type="entry name" value="PRK13909.1-4"/>
    <property type="match status" value="1"/>
</dbReference>
<evidence type="ECO:0000259" key="15">
    <source>
        <dbReference type="PROSITE" id="PS51198"/>
    </source>
</evidence>
<dbReference type="GO" id="GO:0004527">
    <property type="term" value="F:exonuclease activity"/>
    <property type="evidence" value="ECO:0007669"/>
    <property type="project" value="UniProtKB-KW"/>
</dbReference>
<dbReference type="GO" id="GO:0000725">
    <property type="term" value="P:recombinational repair"/>
    <property type="evidence" value="ECO:0007669"/>
    <property type="project" value="TreeGrafter"/>
</dbReference>
<evidence type="ECO:0000256" key="10">
    <source>
        <dbReference type="ARBA" id="ARBA00023235"/>
    </source>
</evidence>
<dbReference type="PANTHER" id="PTHR11070:SF67">
    <property type="entry name" value="DNA 3'-5' HELICASE"/>
    <property type="match status" value="1"/>
</dbReference>
<dbReference type="SUPFAM" id="SSF52980">
    <property type="entry name" value="Restriction endonuclease-like"/>
    <property type="match status" value="1"/>
</dbReference>
<evidence type="ECO:0000256" key="3">
    <source>
        <dbReference type="ARBA" id="ARBA00022763"/>
    </source>
</evidence>
<dbReference type="GO" id="GO:0005829">
    <property type="term" value="C:cytosol"/>
    <property type="evidence" value="ECO:0007669"/>
    <property type="project" value="TreeGrafter"/>
</dbReference>
<dbReference type="EMBL" id="CP155620">
    <property type="protein sequence ID" value="XBJ29516.1"/>
    <property type="molecule type" value="Genomic_DNA"/>
</dbReference>
<dbReference type="Pfam" id="PF13361">
    <property type="entry name" value="UvrD_C"/>
    <property type="match status" value="2"/>
</dbReference>
<keyword evidence="2 14" id="KW-0547">Nucleotide-binding</keyword>
<dbReference type="GO" id="GO:0003677">
    <property type="term" value="F:DNA binding"/>
    <property type="evidence" value="ECO:0007669"/>
    <property type="project" value="UniProtKB-KW"/>
</dbReference>
<evidence type="ECO:0000256" key="4">
    <source>
        <dbReference type="ARBA" id="ARBA00022801"/>
    </source>
</evidence>
<keyword evidence="5 14" id="KW-0347">Helicase</keyword>
<name>A0AAU7E7R7_9BACT</name>
<evidence type="ECO:0000256" key="13">
    <source>
        <dbReference type="ARBA" id="ARBA00048988"/>
    </source>
</evidence>
<evidence type="ECO:0000256" key="11">
    <source>
        <dbReference type="ARBA" id="ARBA00034617"/>
    </source>
</evidence>
<dbReference type="InterPro" id="IPR011604">
    <property type="entry name" value="PDDEXK-like_dom_sf"/>
</dbReference>
<dbReference type="Gene3D" id="3.90.320.10">
    <property type="match status" value="1"/>
</dbReference>
<comment type="catalytic activity">
    <reaction evidence="13">
        <text>ATP + H2O = ADP + phosphate + H(+)</text>
        <dbReference type="Rhea" id="RHEA:13065"/>
        <dbReference type="ChEBI" id="CHEBI:15377"/>
        <dbReference type="ChEBI" id="CHEBI:15378"/>
        <dbReference type="ChEBI" id="CHEBI:30616"/>
        <dbReference type="ChEBI" id="CHEBI:43474"/>
        <dbReference type="ChEBI" id="CHEBI:456216"/>
        <dbReference type="EC" id="5.6.2.4"/>
    </reaction>
</comment>
<dbReference type="NCBIfam" id="NF010486">
    <property type="entry name" value="PRK13909.1-3"/>
    <property type="match status" value="1"/>
</dbReference>
<dbReference type="InterPro" id="IPR027417">
    <property type="entry name" value="P-loop_NTPase"/>
</dbReference>
<keyword evidence="3" id="KW-0227">DNA damage</keyword>
<keyword evidence="6" id="KW-0269">Exonuclease</keyword>
<feature type="binding site" evidence="14">
    <location>
        <begin position="12"/>
        <end position="19"/>
    </location>
    <ligand>
        <name>ATP</name>
        <dbReference type="ChEBI" id="CHEBI:30616"/>
    </ligand>
</feature>
<dbReference type="PROSITE" id="PS51198">
    <property type="entry name" value="UVRD_HELICASE_ATP_BIND"/>
    <property type="match status" value="1"/>
</dbReference>
<dbReference type="SUPFAM" id="SSF52540">
    <property type="entry name" value="P-loop containing nucleoside triphosphate hydrolases"/>
    <property type="match status" value="1"/>
</dbReference>
<keyword evidence="7 14" id="KW-0067">ATP-binding</keyword>
<dbReference type="InterPro" id="IPR000212">
    <property type="entry name" value="DNA_helicase_UvrD/REP"/>
</dbReference>
<reference evidence="16" key="1">
    <citation type="submission" date="2024-05" db="EMBL/GenBank/DDBJ databases">
        <title>Campylobacter coli isolated from environmental waters in Slovenia.</title>
        <authorList>
            <person name="Zautner A.E."/>
            <person name="Bunk B."/>
            <person name="Riedel T."/>
            <person name="Sproeer C."/>
        </authorList>
    </citation>
    <scope>NUCLEOTIDE SEQUENCE</scope>
    <source>
        <strain evidence="16">CCS1377</strain>
    </source>
</reference>
<dbReference type="InterPro" id="IPR014016">
    <property type="entry name" value="UvrD-like_ATP-bd"/>
</dbReference>
<dbReference type="InterPro" id="IPR011335">
    <property type="entry name" value="Restrct_endonuc-II-like"/>
</dbReference>
<dbReference type="InterPro" id="IPR014017">
    <property type="entry name" value="DNA_helicase_UvrD-like_C"/>
</dbReference>
<dbReference type="Pfam" id="PF00580">
    <property type="entry name" value="UvrD-helicase"/>
    <property type="match status" value="1"/>
</dbReference>
<comment type="catalytic activity">
    <reaction evidence="11">
        <text>Couples ATP hydrolysis with the unwinding of duplex DNA by translocating in the 3'-5' direction.</text>
        <dbReference type="EC" id="5.6.2.4"/>
    </reaction>
</comment>
<keyword evidence="1" id="KW-0540">Nuclease</keyword>
<sequence length="921" mass="107771">MSKFKPFLALEASAGSGKTFALSVRFVALILQGAKINEILALTFTKKAANEMQKRVIDTFLYLEQDSKNAECKALCELLDFSKDELIALRDQKKQDFLRQNLKISTFDAFFSRILRSFSLNLGLMSDFEISEEELDVKAVFLKILSTKELRDLAYYICEFDEKEAFFKELERLYENAYFKDNLKISFCDKTKLNEAYRDLRSYALGLNHKNLSANFDNEELELNEFLEKPFMSKFESTKYLRDLYNEDAIFSKKRDEFLKILNVYANELEEFKIAKLMNLLEHFGEAKNIIHKNKNILSFSDVSKKVLDLMQSDLKDMIYFRLDGNISHLLIDEFQDTSVIQYQILLPIISELVSGEGVKKNRSFFYVGDKKQSIYRFRKGKKELFDLLQKDFVQIQKENLDTNYRSQKILVDFVNEIFENKFQNYIAQKTPNDESKKGGFVRVIQSNEEKKPKEEQSREIKEKTLETLLGQIRFLQSKNIALEKICILCWKNDDADLVLEFLHQNGISAFTQSNVLLENKASVKAVLEYAKFCIFGDEFYGVFLKELLGEEFPRLELDLSKSAMKNVLYLAKKLKLNLSDIALIQFIEYAGSKNNFLELLFEPCNLKILNEQNWGISIMSVHKSKGLEFDHVILLDSLSKPQNNTDKILLEYDISMGWELKIRDKIRKNTQDEKYNAFLESIQKAELEDEINKLYVAMTRAKKSLIIIKRNEALVNGSYLSYFSSDRYLNLACEERGEIIAEEKLDTNSNEKQQALLEFVKVGLQEVEDKQYLNSFEIYFGNAFHFFMQNLKLPYGENFETLCEKTKGKFRHFLSKEDFTRLFKRIKMLLQNDDFSKLIANKQLLKEQDFSFNGEIKRVDLLALDEKSACVLDYKTSLLMQTKHIEQVKFYKDSLREILKKETSAFLVYCLEDEIKIQEV</sequence>
<evidence type="ECO:0000256" key="2">
    <source>
        <dbReference type="ARBA" id="ARBA00022741"/>
    </source>
</evidence>
<dbReference type="NCBIfam" id="NF010485">
    <property type="entry name" value="PRK13909.1-2"/>
    <property type="match status" value="1"/>
</dbReference>
<feature type="domain" description="UvrD-like helicase ATP-binding" evidence="15">
    <location>
        <begin position="1"/>
        <end position="408"/>
    </location>
</feature>
<evidence type="ECO:0000256" key="9">
    <source>
        <dbReference type="ARBA" id="ARBA00023204"/>
    </source>
</evidence>
<evidence type="ECO:0000256" key="12">
    <source>
        <dbReference type="ARBA" id="ARBA00034808"/>
    </source>
</evidence>
<dbReference type="RefSeq" id="WP_348518751.1">
    <property type="nucleotide sequence ID" value="NZ_CP155620.1"/>
</dbReference>
<dbReference type="PANTHER" id="PTHR11070">
    <property type="entry name" value="UVRD / RECB / PCRA DNA HELICASE FAMILY MEMBER"/>
    <property type="match status" value="1"/>
</dbReference>
<dbReference type="EC" id="5.6.2.4" evidence="12"/>
<keyword evidence="8" id="KW-0238">DNA-binding</keyword>
<keyword evidence="9" id="KW-0234">DNA repair</keyword>
<evidence type="ECO:0000256" key="7">
    <source>
        <dbReference type="ARBA" id="ARBA00022840"/>
    </source>
</evidence>
<dbReference type="GO" id="GO:0005524">
    <property type="term" value="F:ATP binding"/>
    <property type="evidence" value="ECO:0007669"/>
    <property type="project" value="UniProtKB-UniRule"/>
</dbReference>
<protein>
    <recommendedName>
        <fullName evidence="12">DNA 3'-5' helicase</fullName>
        <ecNumber evidence="12">5.6.2.4</ecNumber>
    </recommendedName>
</protein>
<evidence type="ECO:0000313" key="16">
    <source>
        <dbReference type="EMBL" id="XBJ29516.1"/>
    </source>
</evidence>
<proteinExistence type="predicted"/>
<evidence type="ECO:0000256" key="5">
    <source>
        <dbReference type="ARBA" id="ARBA00022806"/>
    </source>
</evidence>
<organism evidence="16">
    <name type="scientific">Campylobacter sp. CCS1377</name>
    <dbReference type="NCBI Taxonomy" id="3158229"/>
    <lineage>
        <taxon>Bacteria</taxon>
        <taxon>Pseudomonadati</taxon>
        <taxon>Campylobacterota</taxon>
        <taxon>Epsilonproteobacteria</taxon>
        <taxon>Campylobacterales</taxon>
        <taxon>Campylobacteraceae</taxon>
        <taxon>Campylobacter</taxon>
    </lineage>
</organism>
<gene>
    <name evidence="16" type="ORF">AAH949_01395</name>
</gene>
<accession>A0AAU7E7R7</accession>
<dbReference type="AlphaFoldDB" id="A0AAU7E7R7"/>
<evidence type="ECO:0000256" key="14">
    <source>
        <dbReference type="PROSITE-ProRule" id="PRU00560"/>
    </source>
</evidence>
<evidence type="ECO:0000256" key="6">
    <source>
        <dbReference type="ARBA" id="ARBA00022839"/>
    </source>
</evidence>
<dbReference type="GO" id="GO:0043138">
    <property type="term" value="F:3'-5' DNA helicase activity"/>
    <property type="evidence" value="ECO:0007669"/>
    <property type="project" value="UniProtKB-EC"/>
</dbReference>
<evidence type="ECO:0000256" key="1">
    <source>
        <dbReference type="ARBA" id="ARBA00022722"/>
    </source>
</evidence>
<evidence type="ECO:0000256" key="8">
    <source>
        <dbReference type="ARBA" id="ARBA00023125"/>
    </source>
</evidence>
<keyword evidence="4 14" id="KW-0378">Hydrolase</keyword>
<keyword evidence="10" id="KW-0413">Isomerase</keyword>